<dbReference type="RefSeq" id="XP_028968300.1">
    <property type="nucleotide sequence ID" value="XM_029112467.1"/>
</dbReference>
<dbReference type="PRINTS" id="PR00738">
    <property type="entry name" value="GLHYDRLASE20"/>
</dbReference>
<comment type="catalytic activity">
    <reaction evidence="1">
        <text>Hydrolysis of terminal non-reducing N-acetyl-D-hexosamine residues in N-acetyl-beta-D-hexosaminides.</text>
        <dbReference type="EC" id="3.2.1.52"/>
    </reaction>
</comment>
<keyword evidence="4" id="KW-0732">Signal</keyword>
<evidence type="ECO:0000256" key="4">
    <source>
        <dbReference type="ARBA" id="ARBA00022729"/>
    </source>
</evidence>
<dbReference type="GO" id="GO:0004563">
    <property type="term" value="F:beta-N-acetylhexosaminidase activity"/>
    <property type="evidence" value="ECO:0007669"/>
    <property type="project" value="UniProtKB-EC"/>
</dbReference>
<name>A0AAJ7SGN8_9ACAR</name>
<dbReference type="InterPro" id="IPR017853">
    <property type="entry name" value="GH"/>
</dbReference>
<comment type="similarity">
    <text evidence="2">Belongs to the glycosyl hydrolase 20 family.</text>
</comment>
<keyword evidence="5" id="KW-0378">Hydrolase</keyword>
<dbReference type="InterPro" id="IPR015883">
    <property type="entry name" value="Glyco_hydro_20_cat"/>
</dbReference>
<proteinExistence type="inferred from homology"/>
<accession>A0AAJ7SGN8</accession>
<dbReference type="Pfam" id="PF00728">
    <property type="entry name" value="Glyco_hydro_20"/>
    <property type="match status" value="1"/>
</dbReference>
<evidence type="ECO:0000256" key="7">
    <source>
        <dbReference type="ARBA" id="ARBA00023295"/>
    </source>
</evidence>
<feature type="domain" description="Glycoside hydrolase family 20 catalytic" evidence="9">
    <location>
        <begin position="2"/>
        <end position="309"/>
    </location>
</feature>
<feature type="active site" description="Proton donor" evidence="8">
    <location>
        <position position="146"/>
    </location>
</feature>
<keyword evidence="10" id="KW-1185">Reference proteome</keyword>
<evidence type="ECO:0000256" key="6">
    <source>
        <dbReference type="ARBA" id="ARBA00023180"/>
    </source>
</evidence>
<dbReference type="GO" id="GO:0030203">
    <property type="term" value="P:glycosaminoglycan metabolic process"/>
    <property type="evidence" value="ECO:0007669"/>
    <property type="project" value="TreeGrafter"/>
</dbReference>
<evidence type="ECO:0000256" key="3">
    <source>
        <dbReference type="ARBA" id="ARBA00012663"/>
    </source>
</evidence>
<keyword evidence="6" id="KW-0325">Glycoprotein</keyword>
<dbReference type="KEGG" id="goe:100897459"/>
<evidence type="ECO:0000256" key="8">
    <source>
        <dbReference type="PIRSR" id="PIRSR625705-1"/>
    </source>
</evidence>
<evidence type="ECO:0000313" key="10">
    <source>
        <dbReference type="Proteomes" id="UP000694867"/>
    </source>
</evidence>
<protein>
    <recommendedName>
        <fullName evidence="3">beta-N-acetylhexosaminidase</fullName>
        <ecNumber evidence="3">3.2.1.52</ecNumber>
    </recommendedName>
</protein>
<dbReference type="GO" id="GO:0016020">
    <property type="term" value="C:membrane"/>
    <property type="evidence" value="ECO:0007669"/>
    <property type="project" value="TreeGrafter"/>
</dbReference>
<evidence type="ECO:0000256" key="1">
    <source>
        <dbReference type="ARBA" id="ARBA00001231"/>
    </source>
</evidence>
<reference evidence="11" key="1">
    <citation type="submission" date="2025-08" db="UniProtKB">
        <authorList>
            <consortium name="RefSeq"/>
        </authorList>
    </citation>
    <scope>IDENTIFICATION</scope>
</reference>
<dbReference type="GeneID" id="100897459"/>
<keyword evidence="7" id="KW-0326">Glycosidase</keyword>
<dbReference type="PANTHER" id="PTHR22600:SF21">
    <property type="entry name" value="BETA-HEXOSAMINIDASE A"/>
    <property type="match status" value="1"/>
</dbReference>
<dbReference type="FunFam" id="3.20.20.80:FF:000063">
    <property type="entry name" value="Beta-hexosaminidase"/>
    <property type="match status" value="1"/>
</dbReference>
<dbReference type="Proteomes" id="UP000694867">
    <property type="component" value="Unplaced"/>
</dbReference>
<dbReference type="GO" id="GO:0006689">
    <property type="term" value="P:ganglioside catabolic process"/>
    <property type="evidence" value="ECO:0007669"/>
    <property type="project" value="TreeGrafter"/>
</dbReference>
<evidence type="ECO:0000313" key="11">
    <source>
        <dbReference type="RefSeq" id="XP_028968300.1"/>
    </source>
</evidence>
<dbReference type="PANTHER" id="PTHR22600">
    <property type="entry name" value="BETA-HEXOSAMINIDASE"/>
    <property type="match status" value="1"/>
</dbReference>
<dbReference type="EC" id="3.2.1.52" evidence="3"/>
<dbReference type="GO" id="GO:0005764">
    <property type="term" value="C:lysosome"/>
    <property type="evidence" value="ECO:0007669"/>
    <property type="project" value="TreeGrafter"/>
</dbReference>
<evidence type="ECO:0000259" key="9">
    <source>
        <dbReference type="Pfam" id="PF00728"/>
    </source>
</evidence>
<dbReference type="GO" id="GO:0005975">
    <property type="term" value="P:carbohydrate metabolic process"/>
    <property type="evidence" value="ECO:0007669"/>
    <property type="project" value="InterPro"/>
</dbReference>
<evidence type="ECO:0000256" key="5">
    <source>
        <dbReference type="ARBA" id="ARBA00022801"/>
    </source>
</evidence>
<dbReference type="Gene3D" id="3.20.20.80">
    <property type="entry name" value="Glycosidases"/>
    <property type="match status" value="1"/>
</dbReference>
<dbReference type="SUPFAM" id="SSF51445">
    <property type="entry name" value="(Trans)glycosidases"/>
    <property type="match status" value="1"/>
</dbReference>
<dbReference type="InterPro" id="IPR025705">
    <property type="entry name" value="Beta_hexosaminidase_sua/sub"/>
</dbReference>
<evidence type="ECO:0000256" key="2">
    <source>
        <dbReference type="ARBA" id="ARBA00006285"/>
    </source>
</evidence>
<dbReference type="AlphaFoldDB" id="A0AAJ7SGN8"/>
<organism evidence="10 11">
    <name type="scientific">Galendromus occidentalis</name>
    <name type="common">western predatory mite</name>
    <dbReference type="NCBI Taxonomy" id="34638"/>
    <lineage>
        <taxon>Eukaryota</taxon>
        <taxon>Metazoa</taxon>
        <taxon>Ecdysozoa</taxon>
        <taxon>Arthropoda</taxon>
        <taxon>Chelicerata</taxon>
        <taxon>Arachnida</taxon>
        <taxon>Acari</taxon>
        <taxon>Parasitiformes</taxon>
        <taxon>Mesostigmata</taxon>
        <taxon>Gamasina</taxon>
        <taxon>Phytoseioidea</taxon>
        <taxon>Phytoseiidae</taxon>
        <taxon>Typhlodrominae</taxon>
        <taxon>Galendromus</taxon>
    </lineage>
</organism>
<gene>
    <name evidence="11" type="primary">LOC100897459</name>
</gene>
<sequence>MKTLKQNLDAMAQNKFNVFHWHIVDDQSWPLQMEHFPNLTDAAYHPRLVYSQRDVAELVQYARLRGIRVIPEIDSPGHSQALGKVFPNILTPCYGTGGRGSADYPRFAAYEMLNPMNDYTYDVMREIIREVNRVFPDDYIHLGMDEVYYDCWRSSPEIKDFMRKRNMSSVSQVEQHYVKRTLDNVKKLGAKYMIWQDPIDNGVEAAPDTVVGVWKSGYAYSWQEYLITAARNGYKIVLSAPWYLNYISYGQDWEKYYTVEPLDFPASAKDKELVIGGEACMWGEYVDGTNAISRLWPRASAVGERLWSARNVKDVEEAKYRLDEHRCRMLRRNLPVQPILNGYCGGYDADA</sequence>